<organism evidence="1 2">
    <name type="scientific">Nitrosomonas stercoris</name>
    <dbReference type="NCBI Taxonomy" id="1444684"/>
    <lineage>
        <taxon>Bacteria</taxon>
        <taxon>Pseudomonadati</taxon>
        <taxon>Pseudomonadota</taxon>
        <taxon>Betaproteobacteria</taxon>
        <taxon>Nitrosomonadales</taxon>
        <taxon>Nitrosomonadaceae</taxon>
        <taxon>Nitrosomonas</taxon>
    </lineage>
</organism>
<dbReference type="AlphaFoldDB" id="A0A4Y1YM70"/>
<dbReference type="EMBL" id="AP019755">
    <property type="protein sequence ID" value="BBL34908.1"/>
    <property type="molecule type" value="Genomic_DNA"/>
</dbReference>
<sequence length="55" mass="6318">MLFYSGEGDYVTLVRIGRYISEKEEGAFGRMIAESAKATECFSYLTKQESNDVYY</sequence>
<evidence type="ECO:0000313" key="1">
    <source>
        <dbReference type="EMBL" id="BBL34908.1"/>
    </source>
</evidence>
<keyword evidence="2" id="KW-1185">Reference proteome</keyword>
<reference evidence="1 2" key="1">
    <citation type="submission" date="2019-06" db="EMBL/GenBank/DDBJ databases">
        <title>Nitrosomonas stercoris KYUHI-S whole genome shotgun sequence.</title>
        <authorList>
            <person name="Nakagawa T."/>
            <person name="Tsuchiya Y."/>
            <person name="Takahashi R."/>
        </authorList>
    </citation>
    <scope>NUCLEOTIDE SEQUENCE [LARGE SCALE GENOMIC DNA]</scope>
    <source>
        <strain evidence="1 2">KYUHI-S</strain>
    </source>
</reference>
<evidence type="ECO:0000313" key="2">
    <source>
        <dbReference type="Proteomes" id="UP000316473"/>
    </source>
</evidence>
<proteinExistence type="predicted"/>
<name>A0A4Y1YM70_9PROT</name>
<protein>
    <submittedName>
        <fullName evidence="1">Uncharacterized protein</fullName>
    </submittedName>
</protein>
<gene>
    <name evidence="1" type="ORF">Nstercoris_01159</name>
</gene>
<accession>A0A4Y1YM70</accession>
<dbReference type="Proteomes" id="UP000316473">
    <property type="component" value="Chromosome"/>
</dbReference>
<dbReference type="KEGG" id="nst:Nstercoris_01159"/>